<gene>
    <name evidence="2" type="primary">rbfA</name>
    <name evidence="3" type="ORF">DOK78_002271</name>
</gene>
<dbReference type="RefSeq" id="WP_207940253.1">
    <property type="nucleotide sequence ID" value="NZ_CP147251.1"/>
</dbReference>
<comment type="similarity">
    <text evidence="2">Belongs to the RbfA family.</text>
</comment>
<evidence type="ECO:0000313" key="3">
    <source>
        <dbReference type="EMBL" id="WYJ77633.1"/>
    </source>
</evidence>
<dbReference type="InterPro" id="IPR023799">
    <property type="entry name" value="RbfA_dom_sf"/>
</dbReference>
<reference evidence="3 4" key="1">
    <citation type="submission" date="2024-03" db="EMBL/GenBank/DDBJ databases">
        <title>The Genome Sequence of Enterococcus sp. DIV2402.</title>
        <authorList>
            <consortium name="The Broad Institute Genomics Platform"/>
            <consortium name="The Broad Institute Microbial Omics Core"/>
            <consortium name="The Broad Institute Genomic Center for Infectious Diseases"/>
            <person name="Earl A."/>
            <person name="Manson A."/>
            <person name="Gilmore M."/>
            <person name="Schwartman J."/>
            <person name="Shea T."/>
            <person name="Abouelleil A."/>
            <person name="Cao P."/>
            <person name="Chapman S."/>
            <person name="Cusick C."/>
            <person name="Young S."/>
            <person name="Neafsey D."/>
            <person name="Nusbaum C."/>
            <person name="Birren B."/>
        </authorList>
    </citation>
    <scope>NUCLEOTIDE SEQUENCE [LARGE SCALE GENOMIC DNA]</scope>
    <source>
        <strain evidence="3 4">DIV2402</strain>
    </source>
</reference>
<protein>
    <recommendedName>
        <fullName evidence="2">Ribosome-binding factor A</fullName>
    </recommendedName>
</protein>
<evidence type="ECO:0000313" key="4">
    <source>
        <dbReference type="Proteomes" id="UP000664701"/>
    </source>
</evidence>
<sequence>MANYRDRRVAQEILKEVNQILRRKVRDPRVQDVTITDVHVTGDLQQATIYYSILSDLASDKQKAQSGLEKATGLIRRELGHELSLYKTPELIFELDESVVYGNKIDEMIRNLNKD</sequence>
<keyword evidence="4" id="KW-1185">Reference proteome</keyword>
<proteinExistence type="inferred from homology"/>
<dbReference type="InterPro" id="IPR015946">
    <property type="entry name" value="KH_dom-like_a/b"/>
</dbReference>
<organism evidence="3 4">
    <name type="scientific">Candidatus Enterococcus lowellii</name>
    <dbReference type="NCBI Taxonomy" id="2230877"/>
    <lineage>
        <taxon>Bacteria</taxon>
        <taxon>Bacillati</taxon>
        <taxon>Bacillota</taxon>
        <taxon>Bacilli</taxon>
        <taxon>Lactobacillales</taxon>
        <taxon>Enterococcaceae</taxon>
        <taxon>Enterococcus</taxon>
    </lineage>
</organism>
<dbReference type="InterPro" id="IPR000238">
    <property type="entry name" value="RbfA"/>
</dbReference>
<dbReference type="PROSITE" id="PS01319">
    <property type="entry name" value="RBFA"/>
    <property type="match status" value="1"/>
</dbReference>
<evidence type="ECO:0000256" key="2">
    <source>
        <dbReference type="HAMAP-Rule" id="MF_00003"/>
    </source>
</evidence>
<dbReference type="EMBL" id="CP147251">
    <property type="protein sequence ID" value="WYJ77633.1"/>
    <property type="molecule type" value="Genomic_DNA"/>
</dbReference>
<comment type="function">
    <text evidence="2">One of several proteins that assist in the late maturation steps of the functional core of the 30S ribosomal subunit. Associates with free 30S ribosomal subunits (but not with 30S subunits that are part of 70S ribosomes or polysomes). Required for efficient processing of 16S rRNA. May interact with the 5'-terminal helix region of 16S rRNA.</text>
</comment>
<dbReference type="SUPFAM" id="SSF89919">
    <property type="entry name" value="Ribosome-binding factor A, RbfA"/>
    <property type="match status" value="1"/>
</dbReference>
<dbReference type="PANTHER" id="PTHR33515:SF1">
    <property type="entry name" value="RIBOSOME-BINDING FACTOR A, CHLOROPLASTIC-RELATED"/>
    <property type="match status" value="1"/>
</dbReference>
<dbReference type="Proteomes" id="UP000664701">
    <property type="component" value="Chromosome"/>
</dbReference>
<dbReference type="NCBIfam" id="TIGR00082">
    <property type="entry name" value="rbfA"/>
    <property type="match status" value="1"/>
</dbReference>
<accession>A0ABZ2SPD6</accession>
<keyword evidence="1 2" id="KW-0690">Ribosome biogenesis</keyword>
<dbReference type="Gene3D" id="3.30.300.20">
    <property type="match status" value="1"/>
</dbReference>
<dbReference type="InterPro" id="IPR020053">
    <property type="entry name" value="Ribosome-bd_factorA_CS"/>
</dbReference>
<dbReference type="Pfam" id="PF02033">
    <property type="entry name" value="RBFA"/>
    <property type="match status" value="1"/>
</dbReference>
<dbReference type="PANTHER" id="PTHR33515">
    <property type="entry name" value="RIBOSOME-BINDING FACTOR A, CHLOROPLASTIC-RELATED"/>
    <property type="match status" value="1"/>
</dbReference>
<keyword evidence="2" id="KW-0963">Cytoplasm</keyword>
<dbReference type="HAMAP" id="MF_00003">
    <property type="entry name" value="RbfA"/>
    <property type="match status" value="1"/>
</dbReference>
<evidence type="ECO:0000256" key="1">
    <source>
        <dbReference type="ARBA" id="ARBA00022517"/>
    </source>
</evidence>
<name>A0ABZ2SPD6_9ENTE</name>
<comment type="subunit">
    <text evidence="2">Monomer. Binds 30S ribosomal subunits, but not 50S ribosomal subunits or 70S ribosomes.</text>
</comment>
<comment type="subcellular location">
    <subcellularLocation>
        <location evidence="2">Cytoplasm</location>
    </subcellularLocation>
</comment>